<sequence length="242" mass="25843">MKISVGYAFLPKQMSLRTAAVMDHFGVGFETGRHEIAEKLELPIQEGDVVCFTGESGSGKSSLMRAVAGELPGVVNIDALDLGEAILVEALGQSFEEAARLLSMCGLGEAHLMLRRPTELSDGQRYRFRLALALAQQPLWIMADEFTATLDRTLAKVVAFNLARHARKTATGILLATTHEDVLVDLQPTLHVRCALDGPPEVTRYERKKKASALATTCGSVVGPSPTGRISLGGITAVTASG</sequence>
<keyword evidence="1" id="KW-0547">Nucleotide-binding</keyword>
<name>A0A517ZJM8_9PLAN</name>
<dbReference type="GO" id="GO:0005886">
    <property type="term" value="C:plasma membrane"/>
    <property type="evidence" value="ECO:0007669"/>
    <property type="project" value="TreeGrafter"/>
</dbReference>
<keyword evidence="2 4" id="KW-0067">ATP-binding</keyword>
<dbReference type="Proteomes" id="UP000319383">
    <property type="component" value="Chromosome"/>
</dbReference>
<gene>
    <name evidence="4" type="primary">ugpC_1</name>
    <name evidence="4" type="ORF">Mal52_11590</name>
</gene>
<evidence type="ECO:0000313" key="5">
    <source>
        <dbReference type="Proteomes" id="UP000319383"/>
    </source>
</evidence>
<dbReference type="Gene3D" id="3.40.50.300">
    <property type="entry name" value="P-loop containing nucleotide triphosphate hydrolases"/>
    <property type="match status" value="1"/>
</dbReference>
<dbReference type="SMART" id="SM00382">
    <property type="entry name" value="AAA"/>
    <property type="match status" value="1"/>
</dbReference>
<feature type="domain" description="ABC transporter" evidence="3">
    <location>
        <begin position="16"/>
        <end position="222"/>
    </location>
</feature>
<dbReference type="GO" id="GO:0022857">
    <property type="term" value="F:transmembrane transporter activity"/>
    <property type="evidence" value="ECO:0007669"/>
    <property type="project" value="TreeGrafter"/>
</dbReference>
<dbReference type="RefSeq" id="WP_145374708.1">
    <property type="nucleotide sequence ID" value="NZ_CP036276.1"/>
</dbReference>
<dbReference type="Pfam" id="PF00005">
    <property type="entry name" value="ABC_tran"/>
    <property type="match status" value="1"/>
</dbReference>
<accession>A0A517ZJM8</accession>
<reference evidence="4 5" key="1">
    <citation type="submission" date="2019-02" db="EMBL/GenBank/DDBJ databases">
        <title>Deep-cultivation of Planctomycetes and their phenomic and genomic characterization uncovers novel biology.</title>
        <authorList>
            <person name="Wiegand S."/>
            <person name="Jogler M."/>
            <person name="Boedeker C."/>
            <person name="Pinto D."/>
            <person name="Vollmers J."/>
            <person name="Rivas-Marin E."/>
            <person name="Kohn T."/>
            <person name="Peeters S.H."/>
            <person name="Heuer A."/>
            <person name="Rast P."/>
            <person name="Oberbeckmann S."/>
            <person name="Bunk B."/>
            <person name="Jeske O."/>
            <person name="Meyerdierks A."/>
            <person name="Storesund J.E."/>
            <person name="Kallscheuer N."/>
            <person name="Luecker S."/>
            <person name="Lage O.M."/>
            <person name="Pohl T."/>
            <person name="Merkel B.J."/>
            <person name="Hornburger P."/>
            <person name="Mueller R.-W."/>
            <person name="Bruemmer F."/>
            <person name="Labrenz M."/>
            <person name="Spormann A.M."/>
            <person name="Op den Camp H."/>
            <person name="Overmann J."/>
            <person name="Amann R."/>
            <person name="Jetten M.S.M."/>
            <person name="Mascher T."/>
            <person name="Medema M.H."/>
            <person name="Devos D.P."/>
            <person name="Kaster A.-K."/>
            <person name="Ovreas L."/>
            <person name="Rohde M."/>
            <person name="Galperin M.Y."/>
            <person name="Jogler C."/>
        </authorList>
    </citation>
    <scope>NUCLEOTIDE SEQUENCE [LARGE SCALE GENOMIC DNA]</scope>
    <source>
        <strain evidence="4 5">Mal52</strain>
    </source>
</reference>
<evidence type="ECO:0000313" key="4">
    <source>
        <dbReference type="EMBL" id="QDU42692.1"/>
    </source>
</evidence>
<protein>
    <submittedName>
        <fullName evidence="4">sn-glycerol-3-phosphate import ATP-binding protein UgpC</fullName>
    </submittedName>
</protein>
<dbReference type="PANTHER" id="PTHR24220">
    <property type="entry name" value="IMPORT ATP-BINDING PROTEIN"/>
    <property type="match status" value="1"/>
</dbReference>
<keyword evidence="5" id="KW-1185">Reference proteome</keyword>
<dbReference type="KEGG" id="sdyn:Mal52_11590"/>
<dbReference type="AlphaFoldDB" id="A0A517ZJM8"/>
<dbReference type="SUPFAM" id="SSF52540">
    <property type="entry name" value="P-loop containing nucleoside triphosphate hydrolases"/>
    <property type="match status" value="1"/>
</dbReference>
<evidence type="ECO:0000256" key="2">
    <source>
        <dbReference type="ARBA" id="ARBA00022840"/>
    </source>
</evidence>
<dbReference type="InterPro" id="IPR027417">
    <property type="entry name" value="P-loop_NTPase"/>
</dbReference>
<dbReference type="PROSITE" id="PS50893">
    <property type="entry name" value="ABC_TRANSPORTER_2"/>
    <property type="match status" value="1"/>
</dbReference>
<proteinExistence type="predicted"/>
<dbReference type="InterPro" id="IPR003439">
    <property type="entry name" value="ABC_transporter-like_ATP-bd"/>
</dbReference>
<dbReference type="GO" id="GO:0016887">
    <property type="term" value="F:ATP hydrolysis activity"/>
    <property type="evidence" value="ECO:0007669"/>
    <property type="project" value="InterPro"/>
</dbReference>
<evidence type="ECO:0000256" key="1">
    <source>
        <dbReference type="ARBA" id="ARBA00022741"/>
    </source>
</evidence>
<dbReference type="InterPro" id="IPR015854">
    <property type="entry name" value="ABC_transpr_LolD-like"/>
</dbReference>
<dbReference type="GO" id="GO:0005524">
    <property type="term" value="F:ATP binding"/>
    <property type="evidence" value="ECO:0007669"/>
    <property type="project" value="UniProtKB-KW"/>
</dbReference>
<dbReference type="InterPro" id="IPR003593">
    <property type="entry name" value="AAA+_ATPase"/>
</dbReference>
<dbReference type="EMBL" id="CP036276">
    <property type="protein sequence ID" value="QDU42692.1"/>
    <property type="molecule type" value="Genomic_DNA"/>
</dbReference>
<organism evidence="4 5">
    <name type="scientific">Symmachiella dynata</name>
    <dbReference type="NCBI Taxonomy" id="2527995"/>
    <lineage>
        <taxon>Bacteria</taxon>
        <taxon>Pseudomonadati</taxon>
        <taxon>Planctomycetota</taxon>
        <taxon>Planctomycetia</taxon>
        <taxon>Planctomycetales</taxon>
        <taxon>Planctomycetaceae</taxon>
        <taxon>Symmachiella</taxon>
    </lineage>
</organism>
<evidence type="ECO:0000259" key="3">
    <source>
        <dbReference type="PROSITE" id="PS50893"/>
    </source>
</evidence>